<evidence type="ECO:0000313" key="12">
    <source>
        <dbReference type="RefSeq" id="XP_022091114.1"/>
    </source>
</evidence>
<comment type="catalytic activity">
    <reaction evidence="6">
        <text>2-hydroxyoctanoate + O2 = 2-oxooctanoate + H2O2</text>
        <dbReference type="Rhea" id="RHEA:67940"/>
        <dbReference type="ChEBI" id="CHEBI:15379"/>
        <dbReference type="ChEBI" id="CHEBI:16240"/>
        <dbReference type="ChEBI" id="CHEBI:133514"/>
        <dbReference type="ChEBI" id="CHEBI:176689"/>
    </reaction>
    <physiologicalReaction direction="left-to-right" evidence="6">
        <dbReference type="Rhea" id="RHEA:67941"/>
    </physiologicalReaction>
</comment>
<evidence type="ECO:0000313" key="9">
    <source>
        <dbReference type="Proteomes" id="UP000694845"/>
    </source>
</evidence>
<dbReference type="InterPro" id="IPR012133">
    <property type="entry name" value="Alpha-hydoxy_acid_DH_FMN"/>
</dbReference>
<dbReference type="RefSeq" id="XP_022091115.1">
    <property type="nucleotide sequence ID" value="XM_022235423.1"/>
</dbReference>
<comment type="similarity">
    <text evidence="4">Belongs to the FMN-dependent alpha-hydroxy acid dehydrogenase family.</text>
</comment>
<dbReference type="RefSeq" id="XP_022091116.1">
    <property type="nucleotide sequence ID" value="XM_022235424.1"/>
</dbReference>
<proteinExistence type="inferred from homology"/>
<accession>A0A8B7YCY4</accession>
<evidence type="ECO:0000256" key="2">
    <source>
        <dbReference type="ARBA" id="ARBA00013087"/>
    </source>
</evidence>
<dbReference type="InterPro" id="IPR000262">
    <property type="entry name" value="FMN-dep_DH"/>
</dbReference>
<evidence type="ECO:0000256" key="1">
    <source>
        <dbReference type="ARBA" id="ARBA00001917"/>
    </source>
</evidence>
<dbReference type="RefSeq" id="XP_022091113.1">
    <property type="nucleotide sequence ID" value="XM_022235421.1"/>
</dbReference>
<keyword evidence="3" id="KW-0560">Oxidoreductase</keyword>
<keyword evidence="9" id="KW-1185">Reference proteome</keyword>
<evidence type="ECO:0000256" key="6">
    <source>
        <dbReference type="ARBA" id="ARBA00029327"/>
    </source>
</evidence>
<dbReference type="SUPFAM" id="SSF51395">
    <property type="entry name" value="FMN-linked oxidoreductases"/>
    <property type="match status" value="1"/>
</dbReference>
<dbReference type="InterPro" id="IPR008259">
    <property type="entry name" value="FMN_hydac_DH_AS"/>
</dbReference>
<dbReference type="EC" id="1.1.3.15" evidence="2"/>
<dbReference type="RefSeq" id="XP_022091112.1">
    <property type="nucleotide sequence ID" value="XM_022235420.1"/>
</dbReference>
<dbReference type="CDD" id="cd02809">
    <property type="entry name" value="alpha_hydroxyacid_oxid_FMN"/>
    <property type="match status" value="1"/>
</dbReference>
<reference evidence="10 11" key="1">
    <citation type="submission" date="2025-04" db="UniProtKB">
        <authorList>
            <consortium name="RefSeq"/>
        </authorList>
    </citation>
    <scope>IDENTIFICATION</scope>
</reference>
<dbReference type="KEGG" id="aplc:110979540"/>
<evidence type="ECO:0000313" key="13">
    <source>
        <dbReference type="RefSeq" id="XP_022091115.1"/>
    </source>
</evidence>
<dbReference type="PANTHER" id="PTHR10578">
    <property type="entry name" value="S -2-HYDROXY-ACID OXIDASE-RELATED"/>
    <property type="match status" value="1"/>
</dbReference>
<dbReference type="InterPro" id="IPR013785">
    <property type="entry name" value="Aldolase_TIM"/>
</dbReference>
<evidence type="ECO:0000256" key="4">
    <source>
        <dbReference type="ARBA" id="ARBA00024042"/>
    </source>
</evidence>
<dbReference type="AlphaFoldDB" id="A0A8B7YCY4"/>
<evidence type="ECO:0000313" key="14">
    <source>
        <dbReference type="RefSeq" id="XP_022091116.1"/>
    </source>
</evidence>
<organism evidence="9 11">
    <name type="scientific">Acanthaster planci</name>
    <name type="common">Crown-of-thorns starfish</name>
    <dbReference type="NCBI Taxonomy" id="133434"/>
    <lineage>
        <taxon>Eukaryota</taxon>
        <taxon>Metazoa</taxon>
        <taxon>Echinodermata</taxon>
        <taxon>Eleutherozoa</taxon>
        <taxon>Asterozoa</taxon>
        <taxon>Asteroidea</taxon>
        <taxon>Valvatacea</taxon>
        <taxon>Valvatida</taxon>
        <taxon>Acanthasteridae</taxon>
        <taxon>Acanthaster</taxon>
    </lineage>
</organism>
<name>A0A8B7YCY4_ACAPL</name>
<comment type="catalytic activity">
    <reaction evidence="5">
        <text>a (2S)-2-hydroxycarboxylate + O2 = a 2-oxocarboxylate + H2O2</text>
        <dbReference type="Rhea" id="RHEA:16789"/>
        <dbReference type="ChEBI" id="CHEBI:15379"/>
        <dbReference type="ChEBI" id="CHEBI:16240"/>
        <dbReference type="ChEBI" id="CHEBI:35179"/>
        <dbReference type="ChEBI" id="CHEBI:58123"/>
        <dbReference type="EC" id="1.1.3.15"/>
    </reaction>
    <physiologicalReaction direction="left-to-right" evidence="5">
        <dbReference type="Rhea" id="RHEA:16790"/>
    </physiologicalReaction>
</comment>
<comment type="cofactor">
    <cofactor evidence="1">
        <name>FMN</name>
        <dbReference type="ChEBI" id="CHEBI:58210"/>
    </cofactor>
</comment>
<dbReference type="GO" id="GO:0010181">
    <property type="term" value="F:FMN binding"/>
    <property type="evidence" value="ECO:0007669"/>
    <property type="project" value="InterPro"/>
</dbReference>
<dbReference type="FunFam" id="3.20.20.70:FF:000056">
    <property type="entry name" value="hydroxyacid oxidase 2"/>
    <property type="match status" value="1"/>
</dbReference>
<feature type="compositionally biased region" description="Basic and acidic residues" evidence="7">
    <location>
        <begin position="382"/>
        <end position="401"/>
    </location>
</feature>
<dbReference type="PANTHER" id="PTHR10578:SF149">
    <property type="entry name" value="2-HYDROXYACID OXIDASE 2"/>
    <property type="match status" value="1"/>
</dbReference>
<dbReference type="GO" id="GO:0005782">
    <property type="term" value="C:peroxisomal matrix"/>
    <property type="evidence" value="ECO:0007669"/>
    <property type="project" value="TreeGrafter"/>
</dbReference>
<dbReference type="Gene3D" id="3.20.20.70">
    <property type="entry name" value="Aldolase class I"/>
    <property type="match status" value="1"/>
</dbReference>
<evidence type="ECO:0000313" key="10">
    <source>
        <dbReference type="RefSeq" id="XP_022091112.1"/>
    </source>
</evidence>
<protein>
    <recommendedName>
        <fullName evidence="2">(S)-2-hydroxy-acid oxidase</fullName>
        <ecNumber evidence="2">1.1.3.15</ecNumber>
    </recommendedName>
</protein>
<dbReference type="GO" id="GO:0003973">
    <property type="term" value="F:(S)-2-hydroxy-acid oxidase activity"/>
    <property type="evidence" value="ECO:0007669"/>
    <property type="project" value="UniProtKB-EC"/>
</dbReference>
<dbReference type="Pfam" id="PF01070">
    <property type="entry name" value="FMN_dh"/>
    <property type="match status" value="1"/>
</dbReference>
<dbReference type="GeneID" id="110979540"/>
<evidence type="ECO:0000256" key="5">
    <source>
        <dbReference type="ARBA" id="ARBA00029325"/>
    </source>
</evidence>
<dbReference type="OrthoDB" id="25826at2759"/>
<dbReference type="InterPro" id="IPR037396">
    <property type="entry name" value="FMN_HAD"/>
</dbReference>
<sequence length="427" mass="46847">MASTPVCVEDFEPYLKAGVSDFVWGYYRSGADGEQTLRDNPRAFQRYRLRPRCLRDVSQRDTSTSILGHRLAFPVGVSPTACHCFAHKDGEVATAKGISSVGSAMILSMWSNRTLEDVAASVPPDTPLLLQLTILRDRFRVEATIRRAERAGFRALVVTVDEPMLGKRAHYQDWEFDVRDIAFPQILLPGERYIVDQIPFSDSRTWNEILWLKQLTSLPIVLKGILTAEDAVEAVRHGAAGILVSNHGGRQLDGVPATIDVLAEIVNAVRGSGVEVYLDGGVRKGTDVLKALALGARAVFIGRPALWGLAYDGAKGVEKVLGILKEEFSLAMALSGHFLEPPLIVLKDEKTALSRVHIQVPSLSLHACASVLLSASENIPKEKNQCRDAGTEGGSEAERTPRPTLVLAGGRPHKDWFWKQSLARRRS</sequence>
<dbReference type="GO" id="GO:0001561">
    <property type="term" value="P:fatty acid alpha-oxidation"/>
    <property type="evidence" value="ECO:0007669"/>
    <property type="project" value="TreeGrafter"/>
</dbReference>
<feature type="region of interest" description="Disordered" evidence="7">
    <location>
        <begin position="382"/>
        <end position="410"/>
    </location>
</feature>
<dbReference type="Proteomes" id="UP000694845">
    <property type="component" value="Unplaced"/>
</dbReference>
<evidence type="ECO:0000313" key="11">
    <source>
        <dbReference type="RefSeq" id="XP_022091113.1"/>
    </source>
</evidence>
<dbReference type="PROSITE" id="PS51349">
    <property type="entry name" value="FMN_HYDROXY_ACID_DH_2"/>
    <property type="match status" value="1"/>
</dbReference>
<evidence type="ECO:0000256" key="3">
    <source>
        <dbReference type="ARBA" id="ARBA00023002"/>
    </source>
</evidence>
<evidence type="ECO:0000259" key="8">
    <source>
        <dbReference type="PROSITE" id="PS51349"/>
    </source>
</evidence>
<dbReference type="PROSITE" id="PS00557">
    <property type="entry name" value="FMN_HYDROXY_ACID_DH_1"/>
    <property type="match status" value="1"/>
</dbReference>
<gene>
    <name evidence="10 11 12 13 14" type="primary">LOC110979540</name>
</gene>
<evidence type="ECO:0000256" key="7">
    <source>
        <dbReference type="SAM" id="MobiDB-lite"/>
    </source>
</evidence>
<dbReference type="RefSeq" id="XP_022091114.1">
    <property type="nucleotide sequence ID" value="XM_022235422.1"/>
</dbReference>
<feature type="domain" description="FMN hydroxy acid dehydrogenase" evidence="8">
    <location>
        <begin position="1"/>
        <end position="353"/>
    </location>
</feature>